<dbReference type="Proteomes" id="UP000244193">
    <property type="component" value="Chromosome"/>
</dbReference>
<dbReference type="Gene3D" id="3.90.550.10">
    <property type="entry name" value="Spore Coat Polysaccharide Biosynthesis Protein SpsA, Chain A"/>
    <property type="match status" value="1"/>
</dbReference>
<dbReference type="KEGG" id="fmg:HYN48_00310"/>
<protein>
    <recommendedName>
        <fullName evidence="1">PseI/NeuA/B-like domain-containing protein</fullName>
    </recommendedName>
</protein>
<dbReference type="SUPFAM" id="SSF51569">
    <property type="entry name" value="Aldolase"/>
    <property type="match status" value="1"/>
</dbReference>
<dbReference type="RefSeq" id="WP_108369240.1">
    <property type="nucleotide sequence ID" value="NZ_CP028811.1"/>
</dbReference>
<evidence type="ECO:0000313" key="2">
    <source>
        <dbReference type="EMBL" id="AWA28648.1"/>
    </source>
</evidence>
<dbReference type="GO" id="GO:0005829">
    <property type="term" value="C:cytosol"/>
    <property type="evidence" value="ECO:0007669"/>
    <property type="project" value="TreeGrafter"/>
</dbReference>
<organism evidence="2 3">
    <name type="scientific">Flavobacterium magnum</name>
    <dbReference type="NCBI Taxonomy" id="2162713"/>
    <lineage>
        <taxon>Bacteria</taxon>
        <taxon>Pseudomonadati</taxon>
        <taxon>Bacteroidota</taxon>
        <taxon>Flavobacteriia</taxon>
        <taxon>Flavobacteriales</taxon>
        <taxon>Flavobacteriaceae</taxon>
        <taxon>Flavobacterium</taxon>
    </lineage>
</organism>
<name>A0A2S0RBM5_9FLAO</name>
<evidence type="ECO:0000259" key="1">
    <source>
        <dbReference type="Pfam" id="PF03102"/>
    </source>
</evidence>
<dbReference type="Pfam" id="PF03102">
    <property type="entry name" value="NeuB"/>
    <property type="match status" value="1"/>
</dbReference>
<feature type="domain" description="PseI/NeuA/B-like" evidence="1">
    <location>
        <begin position="56"/>
        <end position="257"/>
    </location>
</feature>
<sequence>MEHTALGNQVIIEIANTHGGDINYITALIKQFEKFQGYSIKFQPLHPDKLATPNFSAYSIYQELLFSPQEWSSLIALANESKNVWLDIFDEYGVQVLKDNFDSVYGVKLQVSVLFNAVVIKELSKLNLSGKKLILNIAALEMHEIEYFLNKFEAGLNPSEILLEVGFQGYPTQLLDSGISKIKAVKERFGKKIVFADHIDRESKYAIWMPAMAMASGADIIEKHVLLDSMETKYDKYSSLDIAQFTEMMEIIANFSELHEAGFINERERTYLRNSIMKPILKADKVKGQMLSVADDFDYKRSGLNGLNSKEISDRIAGFHILSTNKNEGEALQATDFKKANIAVISACRLKSSRLKQKALLNIGDLPSVSFSLKNLCRFTNVNHVILATSTLETDAPLKDYTYSDAVIFHRGDPEDVIQRYLDIIRELRIDVVIRVTADNPYLDNEICQILLKSHFESGADYTAARNASVGTNIEIMNAQALEKVKSHFPNADYSEYMTWYFMNNQEHFKINLVDLPEIYVRDYRLTLDYDEDLQLFNQIHEKLSGIPDYTLKDVIALLDANPELAQINAHINPAYMVNQELIDTLNEKTKIKS</sequence>
<dbReference type="GO" id="GO:0016051">
    <property type="term" value="P:carbohydrate biosynthetic process"/>
    <property type="evidence" value="ECO:0007669"/>
    <property type="project" value="InterPro"/>
</dbReference>
<gene>
    <name evidence="2" type="ORF">HYN48_00310</name>
</gene>
<dbReference type="InterPro" id="IPR013785">
    <property type="entry name" value="Aldolase_TIM"/>
</dbReference>
<dbReference type="Gene3D" id="3.20.20.70">
    <property type="entry name" value="Aldolase class I"/>
    <property type="match status" value="1"/>
</dbReference>
<dbReference type="PANTHER" id="PTHR42866">
    <property type="entry name" value="3-DEOXY-MANNO-OCTULOSONATE CYTIDYLYLTRANSFERASE"/>
    <property type="match status" value="1"/>
</dbReference>
<dbReference type="AlphaFoldDB" id="A0A2S0RBM5"/>
<proteinExistence type="predicted"/>
<evidence type="ECO:0000313" key="3">
    <source>
        <dbReference type="Proteomes" id="UP000244193"/>
    </source>
</evidence>
<dbReference type="SUPFAM" id="SSF53448">
    <property type="entry name" value="Nucleotide-diphospho-sugar transferases"/>
    <property type="match status" value="1"/>
</dbReference>
<dbReference type="OrthoDB" id="9815559at2"/>
<dbReference type="EMBL" id="CP028811">
    <property type="protein sequence ID" value="AWA28648.1"/>
    <property type="molecule type" value="Genomic_DNA"/>
</dbReference>
<dbReference type="InterPro" id="IPR003329">
    <property type="entry name" value="Cytidylyl_trans"/>
</dbReference>
<dbReference type="InterPro" id="IPR029044">
    <property type="entry name" value="Nucleotide-diphossugar_trans"/>
</dbReference>
<dbReference type="Pfam" id="PF02348">
    <property type="entry name" value="CTP_transf_3"/>
    <property type="match status" value="1"/>
</dbReference>
<dbReference type="InterPro" id="IPR013132">
    <property type="entry name" value="PseI/NeuA/B-like_N"/>
</dbReference>
<accession>A0A2S0RBM5</accession>
<keyword evidence="3" id="KW-1185">Reference proteome</keyword>
<dbReference type="PANTHER" id="PTHR42866:SF1">
    <property type="entry name" value="SPORE COAT POLYSACCHARIDE BIOSYNTHESIS PROTEIN SPSF"/>
    <property type="match status" value="1"/>
</dbReference>
<reference evidence="2 3" key="1">
    <citation type="submission" date="2018-04" db="EMBL/GenBank/DDBJ databases">
        <title>Genome sequencing of Flavobacterium sp. HYN0048.</title>
        <authorList>
            <person name="Yi H."/>
            <person name="Baek C."/>
        </authorList>
    </citation>
    <scope>NUCLEOTIDE SEQUENCE [LARGE SCALE GENOMIC DNA]</scope>
    <source>
        <strain evidence="2 3">HYN0048</strain>
    </source>
</reference>